<feature type="non-terminal residue" evidence="1">
    <location>
        <position position="1"/>
    </location>
</feature>
<name>A0AAN6VXB8_9PEZI</name>
<gene>
    <name evidence="1" type="ORF">QBC36DRAFT_199343</name>
</gene>
<dbReference type="Proteomes" id="UP001302321">
    <property type="component" value="Unassembled WGS sequence"/>
</dbReference>
<accession>A0AAN6VXB8</accession>
<evidence type="ECO:0000313" key="1">
    <source>
        <dbReference type="EMBL" id="KAK4171438.1"/>
    </source>
</evidence>
<comment type="caution">
    <text evidence="1">The sequence shown here is derived from an EMBL/GenBank/DDBJ whole genome shotgun (WGS) entry which is preliminary data.</text>
</comment>
<organism evidence="1 2">
    <name type="scientific">Triangularia setosa</name>
    <dbReference type="NCBI Taxonomy" id="2587417"/>
    <lineage>
        <taxon>Eukaryota</taxon>
        <taxon>Fungi</taxon>
        <taxon>Dikarya</taxon>
        <taxon>Ascomycota</taxon>
        <taxon>Pezizomycotina</taxon>
        <taxon>Sordariomycetes</taxon>
        <taxon>Sordariomycetidae</taxon>
        <taxon>Sordariales</taxon>
        <taxon>Podosporaceae</taxon>
        <taxon>Triangularia</taxon>
    </lineage>
</organism>
<protein>
    <submittedName>
        <fullName evidence="1">Uncharacterized protein</fullName>
    </submittedName>
</protein>
<reference evidence="1" key="2">
    <citation type="submission" date="2023-05" db="EMBL/GenBank/DDBJ databases">
        <authorList>
            <consortium name="Lawrence Berkeley National Laboratory"/>
            <person name="Steindorff A."/>
            <person name="Hensen N."/>
            <person name="Bonometti L."/>
            <person name="Westerberg I."/>
            <person name="Brannstrom I.O."/>
            <person name="Guillou S."/>
            <person name="Cros-Aarteil S."/>
            <person name="Calhoun S."/>
            <person name="Haridas S."/>
            <person name="Kuo A."/>
            <person name="Mondo S."/>
            <person name="Pangilinan J."/>
            <person name="Riley R."/>
            <person name="Labutti K."/>
            <person name="Andreopoulos B."/>
            <person name="Lipzen A."/>
            <person name="Chen C."/>
            <person name="Yanf M."/>
            <person name="Daum C."/>
            <person name="Ng V."/>
            <person name="Clum A."/>
            <person name="Ohm R."/>
            <person name="Martin F."/>
            <person name="Silar P."/>
            <person name="Natvig D."/>
            <person name="Lalanne C."/>
            <person name="Gautier V."/>
            <person name="Ament-Velasquez S.L."/>
            <person name="Kruys A."/>
            <person name="Hutchinson M.I."/>
            <person name="Powell A.J."/>
            <person name="Barry K."/>
            <person name="Miller A.N."/>
            <person name="Grigoriev I.V."/>
            <person name="Debuchy R."/>
            <person name="Gladieux P."/>
            <person name="Thoren M.H."/>
            <person name="Johannesson H."/>
        </authorList>
    </citation>
    <scope>NUCLEOTIDE SEQUENCE</scope>
    <source>
        <strain evidence="1">CBS 892.96</strain>
    </source>
</reference>
<evidence type="ECO:0000313" key="2">
    <source>
        <dbReference type="Proteomes" id="UP001302321"/>
    </source>
</evidence>
<keyword evidence="2" id="KW-1185">Reference proteome</keyword>
<proteinExistence type="predicted"/>
<dbReference type="AlphaFoldDB" id="A0AAN6VXB8"/>
<sequence length="81" mass="9457">ELRPNYKTLPAVPYKDWSPNRSYKELPPFYVGYIMEWKLTLNKRAAAKQTEENIAVAPGNFWNNELASKIVDLCNRVRNLT</sequence>
<dbReference type="EMBL" id="MU866564">
    <property type="protein sequence ID" value="KAK4171438.1"/>
    <property type="molecule type" value="Genomic_DNA"/>
</dbReference>
<reference evidence="1" key="1">
    <citation type="journal article" date="2023" name="Mol. Phylogenet. Evol.">
        <title>Genome-scale phylogeny and comparative genomics of the fungal order Sordariales.</title>
        <authorList>
            <person name="Hensen N."/>
            <person name="Bonometti L."/>
            <person name="Westerberg I."/>
            <person name="Brannstrom I.O."/>
            <person name="Guillou S."/>
            <person name="Cros-Aarteil S."/>
            <person name="Calhoun S."/>
            <person name="Haridas S."/>
            <person name="Kuo A."/>
            <person name="Mondo S."/>
            <person name="Pangilinan J."/>
            <person name="Riley R."/>
            <person name="LaButti K."/>
            <person name="Andreopoulos B."/>
            <person name="Lipzen A."/>
            <person name="Chen C."/>
            <person name="Yan M."/>
            <person name="Daum C."/>
            <person name="Ng V."/>
            <person name="Clum A."/>
            <person name="Steindorff A."/>
            <person name="Ohm R.A."/>
            <person name="Martin F."/>
            <person name="Silar P."/>
            <person name="Natvig D.O."/>
            <person name="Lalanne C."/>
            <person name="Gautier V."/>
            <person name="Ament-Velasquez S.L."/>
            <person name="Kruys A."/>
            <person name="Hutchinson M.I."/>
            <person name="Powell A.J."/>
            <person name="Barry K."/>
            <person name="Miller A.N."/>
            <person name="Grigoriev I.V."/>
            <person name="Debuchy R."/>
            <person name="Gladieux P."/>
            <person name="Hiltunen Thoren M."/>
            <person name="Johannesson H."/>
        </authorList>
    </citation>
    <scope>NUCLEOTIDE SEQUENCE</scope>
    <source>
        <strain evidence="1">CBS 892.96</strain>
    </source>
</reference>